<organism evidence="1 2">
    <name type="scientific">Chitinophaga defluvii</name>
    <dbReference type="NCBI Taxonomy" id="3163343"/>
    <lineage>
        <taxon>Bacteria</taxon>
        <taxon>Pseudomonadati</taxon>
        <taxon>Bacteroidota</taxon>
        <taxon>Chitinophagia</taxon>
        <taxon>Chitinophagales</taxon>
        <taxon>Chitinophagaceae</taxon>
        <taxon>Chitinophaga</taxon>
    </lineage>
</organism>
<gene>
    <name evidence="1" type="ORF">ABR189_08000</name>
</gene>
<reference evidence="1 2" key="1">
    <citation type="submission" date="2024-06" db="EMBL/GenBank/DDBJ databases">
        <title>Chitinophaga defluvii sp. nov., isolated from municipal sewage.</title>
        <authorList>
            <person name="Zhang L."/>
        </authorList>
    </citation>
    <scope>NUCLEOTIDE SEQUENCE [LARGE SCALE GENOMIC DNA]</scope>
    <source>
        <strain evidence="1 2">H8</strain>
    </source>
</reference>
<dbReference type="Proteomes" id="UP001549749">
    <property type="component" value="Unassembled WGS sequence"/>
</dbReference>
<dbReference type="EMBL" id="JBEXAC010000001">
    <property type="protein sequence ID" value="MET6997309.1"/>
    <property type="molecule type" value="Genomic_DNA"/>
</dbReference>
<accession>A0ABV2T581</accession>
<proteinExistence type="predicted"/>
<evidence type="ECO:0008006" key="3">
    <source>
        <dbReference type="Google" id="ProtNLM"/>
    </source>
</evidence>
<protein>
    <recommendedName>
        <fullName evidence="3">Lipoprotein</fullName>
    </recommendedName>
</protein>
<keyword evidence="2" id="KW-1185">Reference proteome</keyword>
<dbReference type="RefSeq" id="WP_354659947.1">
    <property type="nucleotide sequence ID" value="NZ_JBEXAC010000001.1"/>
</dbReference>
<comment type="caution">
    <text evidence="1">The sequence shown here is derived from an EMBL/GenBank/DDBJ whole genome shotgun (WGS) entry which is preliminary data.</text>
</comment>
<evidence type="ECO:0000313" key="1">
    <source>
        <dbReference type="EMBL" id="MET6997309.1"/>
    </source>
</evidence>
<evidence type="ECO:0000313" key="2">
    <source>
        <dbReference type="Proteomes" id="UP001549749"/>
    </source>
</evidence>
<sequence length="176" mass="20016">MRSLSLFVIVVSYILPACTQYTRPAAIPATNLQIETLHRASWVKPLLQSKKISYQESGVHFITYTLLDERQLTYMGVPVDEVRCETNEDVLESLEVTLLQDTKRSADLFAALQKQFGTPVKDTADDFGEPATRENYKWENDTIRIILEQASVPEKSRSAGSIHITFLNPQPNYMTF</sequence>
<name>A0ABV2T581_9BACT</name>